<evidence type="ECO:0000256" key="3">
    <source>
        <dbReference type="ARBA" id="ARBA00022801"/>
    </source>
</evidence>
<accession>A0A1J5IK74</accession>
<evidence type="ECO:0000256" key="5">
    <source>
        <dbReference type="ARBA" id="ARBA00023204"/>
    </source>
</evidence>
<keyword evidence="6" id="KW-0742">SOS response</keyword>
<dbReference type="PANTHER" id="PTHR33516">
    <property type="entry name" value="LEXA REPRESSOR"/>
    <property type="match status" value="1"/>
</dbReference>
<reference evidence="9 10" key="1">
    <citation type="journal article" date="2016" name="Environ. Microbiol.">
        <title>Genomic resolution of a cold subsurface aquifer community provides metabolic insights for novel microbes adapted to high CO concentrations.</title>
        <authorList>
            <person name="Probst A.J."/>
            <person name="Castelle C.J."/>
            <person name="Singh A."/>
            <person name="Brown C.T."/>
            <person name="Anantharaman K."/>
            <person name="Sharon I."/>
            <person name="Hug L.A."/>
            <person name="Burstein D."/>
            <person name="Emerson J.B."/>
            <person name="Thomas B.C."/>
            <person name="Banfield J.F."/>
        </authorList>
    </citation>
    <scope>NUCLEOTIDE SEQUENCE [LARGE SCALE GENOMIC DNA]</scope>
    <source>
        <strain evidence="9">CG2_30_54_11</strain>
    </source>
</reference>
<dbReference type="GO" id="GO:0006355">
    <property type="term" value="P:regulation of DNA-templated transcription"/>
    <property type="evidence" value="ECO:0007669"/>
    <property type="project" value="InterPro"/>
</dbReference>
<dbReference type="Gene3D" id="2.10.109.10">
    <property type="entry name" value="Umud Fragment, subunit A"/>
    <property type="match status" value="1"/>
</dbReference>
<dbReference type="GO" id="GO:0003677">
    <property type="term" value="F:DNA binding"/>
    <property type="evidence" value="ECO:0007669"/>
    <property type="project" value="InterPro"/>
</dbReference>
<name>A0A1J5IK74_9BACT</name>
<evidence type="ECO:0000256" key="7">
    <source>
        <dbReference type="RuleBase" id="RU003991"/>
    </source>
</evidence>
<evidence type="ECO:0000256" key="1">
    <source>
        <dbReference type="ARBA" id="ARBA00007484"/>
    </source>
</evidence>
<evidence type="ECO:0000259" key="8">
    <source>
        <dbReference type="Pfam" id="PF00717"/>
    </source>
</evidence>
<sequence>MTRTPLDLERISEHIRGFYQERGRMPSFSELETLLGYKSKGAVRYVVDKLVELGVLSKDSQGKLIPKNLVGRYRLLGSIVAGFPSPAEEQQLSTLSFDQLLVTNPESTFVVTVQGDSMIDAGIHEGDMVVVEKGRLARTGDIVIAEIDGAWTMKYYDKQGGTVTLHPANKNYPDLHPREELSIGGVVVGVVRKYR</sequence>
<evidence type="ECO:0000313" key="9">
    <source>
        <dbReference type="EMBL" id="OIP97525.1"/>
    </source>
</evidence>
<dbReference type="GO" id="GO:0009432">
    <property type="term" value="P:SOS response"/>
    <property type="evidence" value="ECO:0007669"/>
    <property type="project" value="UniProtKB-KW"/>
</dbReference>
<dbReference type="EMBL" id="MNZT01000053">
    <property type="protein sequence ID" value="OIP97525.1"/>
    <property type="molecule type" value="Genomic_DNA"/>
</dbReference>
<dbReference type="Proteomes" id="UP000183245">
    <property type="component" value="Unassembled WGS sequence"/>
</dbReference>
<organism evidence="9 10">
    <name type="scientific">Candidatus Wirthbacteria bacterium CG2_30_54_11</name>
    <dbReference type="NCBI Taxonomy" id="1817892"/>
    <lineage>
        <taxon>Bacteria</taxon>
        <taxon>Candidatus Wirthbacteria</taxon>
    </lineage>
</organism>
<dbReference type="STRING" id="1817892.AUK40_03075"/>
<feature type="domain" description="Peptidase S24/S26A/S26B/S26C" evidence="8">
    <location>
        <begin position="75"/>
        <end position="188"/>
    </location>
</feature>
<proteinExistence type="inferred from homology"/>
<keyword evidence="3 7" id="KW-0378">Hydrolase</keyword>
<dbReference type="GO" id="GO:0006281">
    <property type="term" value="P:DNA repair"/>
    <property type="evidence" value="ECO:0007669"/>
    <property type="project" value="UniProtKB-KW"/>
</dbReference>
<dbReference type="InterPro" id="IPR036388">
    <property type="entry name" value="WH-like_DNA-bd_sf"/>
</dbReference>
<comment type="similarity">
    <text evidence="1 7">Belongs to the peptidase S24 family.</text>
</comment>
<protein>
    <recommendedName>
        <fullName evidence="8">Peptidase S24/S26A/S26B/S26C domain-containing protein</fullName>
    </recommendedName>
</protein>
<dbReference type="InterPro" id="IPR036286">
    <property type="entry name" value="LexA/Signal_pep-like_sf"/>
</dbReference>
<dbReference type="InterPro" id="IPR039418">
    <property type="entry name" value="LexA-like"/>
</dbReference>
<dbReference type="Gene3D" id="1.10.10.10">
    <property type="entry name" value="Winged helix-like DNA-binding domain superfamily/Winged helix DNA-binding domain"/>
    <property type="match status" value="1"/>
</dbReference>
<dbReference type="SUPFAM" id="SSF51306">
    <property type="entry name" value="LexA/Signal peptidase"/>
    <property type="match status" value="1"/>
</dbReference>
<dbReference type="SUPFAM" id="SSF46785">
    <property type="entry name" value="Winged helix' DNA-binding domain"/>
    <property type="match status" value="1"/>
</dbReference>
<evidence type="ECO:0000313" key="10">
    <source>
        <dbReference type="Proteomes" id="UP000183245"/>
    </source>
</evidence>
<dbReference type="InterPro" id="IPR006197">
    <property type="entry name" value="Peptidase_S24_LexA"/>
</dbReference>
<dbReference type="Pfam" id="PF00717">
    <property type="entry name" value="Peptidase_S24"/>
    <property type="match status" value="1"/>
</dbReference>
<evidence type="ECO:0000256" key="2">
    <source>
        <dbReference type="ARBA" id="ARBA00022763"/>
    </source>
</evidence>
<dbReference type="PRINTS" id="PR00726">
    <property type="entry name" value="LEXASERPTASE"/>
</dbReference>
<keyword evidence="2" id="KW-0227">DNA damage</keyword>
<dbReference type="CDD" id="cd06529">
    <property type="entry name" value="S24_LexA-like"/>
    <property type="match status" value="1"/>
</dbReference>
<dbReference type="InterPro" id="IPR015927">
    <property type="entry name" value="Peptidase_S24_S26A/B/C"/>
</dbReference>
<gene>
    <name evidence="9" type="ORF">AUK40_03075</name>
</gene>
<dbReference type="GO" id="GO:0016787">
    <property type="term" value="F:hydrolase activity"/>
    <property type="evidence" value="ECO:0007669"/>
    <property type="project" value="UniProtKB-KW"/>
</dbReference>
<dbReference type="AlphaFoldDB" id="A0A1J5IK74"/>
<evidence type="ECO:0000256" key="6">
    <source>
        <dbReference type="ARBA" id="ARBA00023236"/>
    </source>
</evidence>
<keyword evidence="5" id="KW-0234">DNA repair</keyword>
<dbReference type="NCBIfam" id="NF007621">
    <property type="entry name" value="PRK10276.1"/>
    <property type="match status" value="1"/>
</dbReference>
<dbReference type="InterPro" id="IPR036390">
    <property type="entry name" value="WH_DNA-bd_sf"/>
</dbReference>
<keyword evidence="4 7" id="KW-0068">Autocatalytic cleavage</keyword>
<dbReference type="PANTHER" id="PTHR33516:SF2">
    <property type="entry name" value="LEXA REPRESSOR-RELATED"/>
    <property type="match status" value="1"/>
</dbReference>
<dbReference type="InterPro" id="IPR050077">
    <property type="entry name" value="LexA_repressor"/>
</dbReference>
<evidence type="ECO:0000256" key="4">
    <source>
        <dbReference type="ARBA" id="ARBA00022813"/>
    </source>
</evidence>
<comment type="caution">
    <text evidence="9">The sequence shown here is derived from an EMBL/GenBank/DDBJ whole genome shotgun (WGS) entry which is preliminary data.</text>
</comment>